<protein>
    <submittedName>
        <fullName evidence="5">DUF1553 domain-containing protein</fullName>
    </submittedName>
</protein>
<dbReference type="InterPro" id="IPR022655">
    <property type="entry name" value="DUF1553"/>
</dbReference>
<dbReference type="Pfam" id="PF13385">
    <property type="entry name" value="Laminin_G_3"/>
    <property type="match status" value="1"/>
</dbReference>
<dbReference type="Proteomes" id="UP001172082">
    <property type="component" value="Unassembled WGS sequence"/>
</dbReference>
<organism evidence="5 6">
    <name type="scientific">Splendidivirga corallicola</name>
    <dbReference type="NCBI Taxonomy" id="3051826"/>
    <lineage>
        <taxon>Bacteria</taxon>
        <taxon>Pseudomonadati</taxon>
        <taxon>Bacteroidota</taxon>
        <taxon>Cytophagia</taxon>
        <taxon>Cytophagales</taxon>
        <taxon>Splendidivirgaceae</taxon>
        <taxon>Splendidivirga</taxon>
    </lineage>
</organism>
<dbReference type="Pfam" id="PF07587">
    <property type="entry name" value="PSD1"/>
    <property type="match status" value="1"/>
</dbReference>
<evidence type="ECO:0000313" key="6">
    <source>
        <dbReference type="Proteomes" id="UP001172082"/>
    </source>
</evidence>
<dbReference type="PANTHER" id="PTHR35889:SF3">
    <property type="entry name" value="F-BOX DOMAIN-CONTAINING PROTEIN"/>
    <property type="match status" value="1"/>
</dbReference>
<feature type="domain" description="DUF1549" evidence="2">
    <location>
        <begin position="163"/>
        <end position="369"/>
    </location>
</feature>
<dbReference type="EMBL" id="JAUJEA010000008">
    <property type="protein sequence ID" value="MDN5203694.1"/>
    <property type="molecule type" value="Genomic_DNA"/>
</dbReference>
<dbReference type="InterPro" id="IPR013320">
    <property type="entry name" value="ConA-like_dom_sf"/>
</dbReference>
<dbReference type="Pfam" id="PF07635">
    <property type="entry name" value="PSCyt1"/>
    <property type="match status" value="1"/>
</dbReference>
<evidence type="ECO:0000256" key="1">
    <source>
        <dbReference type="SAM" id="Coils"/>
    </source>
</evidence>
<evidence type="ECO:0000313" key="5">
    <source>
        <dbReference type="EMBL" id="MDN5203694.1"/>
    </source>
</evidence>
<evidence type="ECO:0000259" key="4">
    <source>
        <dbReference type="Pfam" id="PF07635"/>
    </source>
</evidence>
<sequence>MKYKLQLVLFLSVVVLSCGTELPEEVAEAYDKLPKTLDFNADVKPILSDKCFLCHGPDKAKQQADLRLDLKESAYGELVNSPGKRAITPGKLKRSEVYHRIISEDPEYLMPTPKSNLKLSAYEKAVLVKWIEDGAEYKPHWAFVKPEKKDPPEVKNVAWTKNPIDNFIASKLESKNLSPSIEAEKELLLRRVSFDLTGLPPSPKEIKAFLDDTSANAYERQVDRLLNSLHYGEKMAMDWMDLARYADTHGYTVDRYRDMSPWRDWVIKAFNENMPYDKFILWQIAGDLLPNPTKDQILATAFNRNHPQNMEGGIVPEEFRVEYVLNRVNTAGQAFMALTVSCAKCHDHKYDPISQKSYYEMSSFFNNVNEAGQISFDNATPVPTMLLTSEKQEEILAFLESDVATKEEKIDATRLKERTSFERWLALEKYKKDLDLVYPKSLIAHFELENSKLGNRLNPLQRGIMKQQGSTEEKPEFVKGRNGNGLLLNGDAWFDTQGIGSYRKSQPFSIGLNIKIPQNLKNGVIFHKGEGAALYCFKGFHLALKNNRLQLLMAHNAPDNAIIEYTKQEVPRDVWLNFILTYDGSGSASGFRIYQNGKELKTEVENDNLYKDIHFKRQKEPGIQVGARWRGKGMGGAVVDDLMIFNSELSPLEILQLTNHASFKEILSKGNKGFSEQEKALLETYFLFNYSNAYKIASSEIEEARKIYADSVENIKEIMVMKEMSERRKTYILKRGIYDAYGEEVFPNTPESILPMPGELPKNRIGFAQWLAHPDHPLTARVTVNRYWQNYFGRGIVRTTEDFGNQGELPSHPDLLDWLAIEFMDSGWDIKALQKLIVMSATYRQRSKASEELLELDKENVLLARGPSVRLSAEMIRDNALLASGLLYDKIGGQSVKPYQPKGLWRVNGYDYHRDTSNKLYRRSMYTIWKRSVPHPTLATFDAPERSECTVRRQKTNTPLQALVLLNDPTYVEASRVMGESISRHTDMKTGISQAYLKLTGRMPNDQELSILLELQQKEYTKFKLNPDKAMGWLNTGEYTTDGSLDRNLIAANAIVASVIMNSDASIMKR</sequence>
<gene>
    <name evidence="5" type="ORF">QQ008_20055</name>
</gene>
<keyword evidence="1" id="KW-0175">Coiled coil</keyword>
<feature type="domain" description="Cytochrome C Planctomycete-type" evidence="4">
    <location>
        <begin position="51"/>
        <end position="111"/>
    </location>
</feature>
<reference evidence="5" key="1">
    <citation type="submission" date="2023-06" db="EMBL/GenBank/DDBJ databases">
        <title>Genomic of Parafulvivirga corallium.</title>
        <authorList>
            <person name="Wang G."/>
        </authorList>
    </citation>
    <scope>NUCLEOTIDE SEQUENCE</scope>
    <source>
        <strain evidence="5">BMA10</strain>
    </source>
</reference>
<dbReference type="SUPFAM" id="SSF49899">
    <property type="entry name" value="Concanavalin A-like lectins/glucanases"/>
    <property type="match status" value="1"/>
</dbReference>
<dbReference type="Gene3D" id="2.60.120.200">
    <property type="match status" value="1"/>
</dbReference>
<comment type="caution">
    <text evidence="5">The sequence shown here is derived from an EMBL/GenBank/DDBJ whole genome shotgun (WGS) entry which is preliminary data.</text>
</comment>
<dbReference type="PANTHER" id="PTHR35889">
    <property type="entry name" value="CYCLOINULO-OLIGOSACCHARIDE FRUCTANOTRANSFERASE-RELATED"/>
    <property type="match status" value="1"/>
</dbReference>
<accession>A0ABT8KSI4</accession>
<feature type="coiled-coil region" evidence="1">
    <location>
        <begin position="389"/>
        <end position="416"/>
    </location>
</feature>
<dbReference type="InterPro" id="IPR011429">
    <property type="entry name" value="Cyt_c_Planctomycete-type"/>
</dbReference>
<evidence type="ECO:0000259" key="2">
    <source>
        <dbReference type="Pfam" id="PF07583"/>
    </source>
</evidence>
<feature type="domain" description="DUF1553" evidence="3">
    <location>
        <begin position="763"/>
        <end position="1014"/>
    </location>
</feature>
<keyword evidence="6" id="KW-1185">Reference proteome</keyword>
<dbReference type="InterPro" id="IPR011444">
    <property type="entry name" value="DUF1549"/>
</dbReference>
<dbReference type="RefSeq" id="WP_346753717.1">
    <property type="nucleotide sequence ID" value="NZ_JAUJEA010000008.1"/>
</dbReference>
<dbReference type="Pfam" id="PF07583">
    <property type="entry name" value="PSCyt2"/>
    <property type="match status" value="1"/>
</dbReference>
<name>A0ABT8KSI4_9BACT</name>
<dbReference type="PROSITE" id="PS51257">
    <property type="entry name" value="PROKAR_LIPOPROTEIN"/>
    <property type="match status" value="1"/>
</dbReference>
<evidence type="ECO:0000259" key="3">
    <source>
        <dbReference type="Pfam" id="PF07587"/>
    </source>
</evidence>
<proteinExistence type="predicted"/>